<sequence length="49" mass="5433">MFPSLAPLNKVRELLPLIPLPGLKQLAGNRSLRQPVLDQADRLLKSRTG</sequence>
<evidence type="ECO:0000313" key="2">
    <source>
        <dbReference type="Proteomes" id="UP000648239"/>
    </source>
</evidence>
<dbReference type="AlphaFoldDB" id="A0A8J6XU99"/>
<name>A0A8J6XU99_9BACT</name>
<organism evidence="1 2">
    <name type="scientific">Candidatus Polarisedimenticola svalbardensis</name>
    <dbReference type="NCBI Taxonomy" id="2886004"/>
    <lineage>
        <taxon>Bacteria</taxon>
        <taxon>Pseudomonadati</taxon>
        <taxon>Acidobacteriota</taxon>
        <taxon>Candidatus Polarisedimenticolia</taxon>
        <taxon>Candidatus Polarisedimenticolales</taxon>
        <taxon>Candidatus Polarisedimenticolaceae</taxon>
        <taxon>Candidatus Polarisedimenticola</taxon>
    </lineage>
</organism>
<protein>
    <submittedName>
        <fullName evidence="1">Uncharacterized protein</fullName>
    </submittedName>
</protein>
<proteinExistence type="predicted"/>
<dbReference type="EMBL" id="JACXWD010000020">
    <property type="protein sequence ID" value="MBD3867998.1"/>
    <property type="molecule type" value="Genomic_DNA"/>
</dbReference>
<gene>
    <name evidence="1" type="ORF">IFK94_07730</name>
</gene>
<dbReference type="Proteomes" id="UP000648239">
    <property type="component" value="Unassembled WGS sequence"/>
</dbReference>
<accession>A0A8J6XU99</accession>
<comment type="caution">
    <text evidence="1">The sequence shown here is derived from an EMBL/GenBank/DDBJ whole genome shotgun (WGS) entry which is preliminary data.</text>
</comment>
<evidence type="ECO:0000313" key="1">
    <source>
        <dbReference type="EMBL" id="MBD3867998.1"/>
    </source>
</evidence>
<reference evidence="1 2" key="1">
    <citation type="submission" date="2020-08" db="EMBL/GenBank/DDBJ databases">
        <title>Acidobacteriota in marine sediments use diverse sulfur dissimilation pathways.</title>
        <authorList>
            <person name="Wasmund K."/>
        </authorList>
    </citation>
    <scope>NUCLEOTIDE SEQUENCE [LARGE SCALE GENOMIC DNA]</scope>
    <source>
        <strain evidence="1">MAG AM4</strain>
    </source>
</reference>